<gene>
    <name evidence="1" type="ORF">GCM10009838_08040</name>
</gene>
<dbReference type="Proteomes" id="UP001499854">
    <property type="component" value="Unassembled WGS sequence"/>
</dbReference>
<name>A0ABN2QML7_9ACTN</name>
<proteinExistence type="predicted"/>
<dbReference type="Gene3D" id="3.40.50.300">
    <property type="entry name" value="P-loop containing nucleotide triphosphate hydrolases"/>
    <property type="match status" value="1"/>
</dbReference>
<reference evidence="1 2" key="1">
    <citation type="journal article" date="2019" name="Int. J. Syst. Evol. Microbiol.">
        <title>The Global Catalogue of Microorganisms (GCM) 10K type strain sequencing project: providing services to taxonomists for standard genome sequencing and annotation.</title>
        <authorList>
            <consortium name="The Broad Institute Genomics Platform"/>
            <consortium name="The Broad Institute Genome Sequencing Center for Infectious Disease"/>
            <person name="Wu L."/>
            <person name="Ma J."/>
        </authorList>
    </citation>
    <scope>NUCLEOTIDE SEQUENCE [LARGE SCALE GENOMIC DNA]</scope>
    <source>
        <strain evidence="1 2">JCM 16013</strain>
    </source>
</reference>
<organism evidence="1 2">
    <name type="scientific">Catenulispora subtropica</name>
    <dbReference type="NCBI Taxonomy" id="450798"/>
    <lineage>
        <taxon>Bacteria</taxon>
        <taxon>Bacillati</taxon>
        <taxon>Actinomycetota</taxon>
        <taxon>Actinomycetes</taxon>
        <taxon>Catenulisporales</taxon>
        <taxon>Catenulisporaceae</taxon>
        <taxon>Catenulispora</taxon>
    </lineage>
</organism>
<comment type="caution">
    <text evidence="1">The sequence shown here is derived from an EMBL/GenBank/DDBJ whole genome shotgun (WGS) entry which is preliminary data.</text>
</comment>
<dbReference type="SUPFAM" id="SSF52540">
    <property type="entry name" value="P-loop containing nucleoside triphosphate hydrolases"/>
    <property type="match status" value="1"/>
</dbReference>
<sequence length="183" mass="19850">MTAFPLLWLIGPSAVGKSTIGHTTFRMLAAAGVNSAFVDGDQLGLCYPAPDGDPGNHHLRAANLATVWRGYRSAGAECLILSGYVWTTDEVKLYTDAVPGMSLTLCRLRASRSVHEERYLHRGWMPEHLPDALREADDLDAIGLPAHVIETDGLSPHQIAQQICGPTGIWPMPSAHRTATRDV</sequence>
<dbReference type="RefSeq" id="WP_344655536.1">
    <property type="nucleotide sequence ID" value="NZ_BAAAQM010000003.1"/>
</dbReference>
<protein>
    <submittedName>
        <fullName evidence="1">Uncharacterized protein</fullName>
    </submittedName>
</protein>
<evidence type="ECO:0000313" key="2">
    <source>
        <dbReference type="Proteomes" id="UP001499854"/>
    </source>
</evidence>
<dbReference type="EMBL" id="BAAAQM010000003">
    <property type="protein sequence ID" value="GAA1954871.1"/>
    <property type="molecule type" value="Genomic_DNA"/>
</dbReference>
<dbReference type="InterPro" id="IPR027417">
    <property type="entry name" value="P-loop_NTPase"/>
</dbReference>
<keyword evidence="2" id="KW-1185">Reference proteome</keyword>
<accession>A0ABN2QML7</accession>
<evidence type="ECO:0000313" key="1">
    <source>
        <dbReference type="EMBL" id="GAA1954871.1"/>
    </source>
</evidence>